<feature type="transmembrane region" description="Helical" evidence="2">
    <location>
        <begin position="28"/>
        <end position="52"/>
    </location>
</feature>
<proteinExistence type="predicted"/>
<dbReference type="EMBL" id="RBIJ01000005">
    <property type="protein sequence ID" value="RKQ83819.1"/>
    <property type="molecule type" value="Genomic_DNA"/>
</dbReference>
<keyword evidence="2" id="KW-0812">Transmembrane</keyword>
<keyword evidence="2" id="KW-1133">Transmembrane helix</keyword>
<accession>A0A660KW83</accession>
<comment type="caution">
    <text evidence="3">The sequence shown here is derived from an EMBL/GenBank/DDBJ whole genome shotgun (WGS) entry which is preliminary data.</text>
</comment>
<dbReference type="InterPro" id="IPR024596">
    <property type="entry name" value="RNApol_su_b/EpuA"/>
</dbReference>
<feature type="region of interest" description="Disordered" evidence="1">
    <location>
        <begin position="1"/>
        <end position="21"/>
    </location>
</feature>
<evidence type="ECO:0000313" key="4">
    <source>
        <dbReference type="Proteomes" id="UP000267019"/>
    </source>
</evidence>
<feature type="compositionally biased region" description="Polar residues" evidence="1">
    <location>
        <begin position="1"/>
        <end position="15"/>
    </location>
</feature>
<dbReference type="AlphaFoldDB" id="A0A660KW83"/>
<dbReference type="GO" id="GO:0000428">
    <property type="term" value="C:DNA-directed RNA polymerase complex"/>
    <property type="evidence" value="ECO:0007669"/>
    <property type="project" value="UniProtKB-KW"/>
</dbReference>
<name>A0A660KW83_9BACL</name>
<sequence length="76" mass="8250">MPQATSGPPSRTPPQGRSPRRQIRWGRVAALAVLLVWTLAFVGGVFLGYVVFGKGSVLGFFSGSTWGHLFRFLTSL</sequence>
<reference evidence="3 4" key="1">
    <citation type="submission" date="2018-10" db="EMBL/GenBank/DDBJ databases">
        <title>Genomic Encyclopedia of Type Strains, Phase IV (KMG-IV): sequencing the most valuable type-strain genomes for metagenomic binning, comparative biology and taxonomic classification.</title>
        <authorList>
            <person name="Goeker M."/>
        </authorList>
    </citation>
    <scope>NUCLEOTIDE SEQUENCE [LARGE SCALE GENOMIC DNA]</scope>
    <source>
        <strain evidence="3 4">DSM 22653</strain>
    </source>
</reference>
<organism evidence="3 4">
    <name type="scientific">Brockia lithotrophica</name>
    <dbReference type="NCBI Taxonomy" id="933949"/>
    <lineage>
        <taxon>Bacteria</taxon>
        <taxon>Bacillati</taxon>
        <taxon>Bacillota</taxon>
        <taxon>Bacilli</taxon>
        <taxon>Bacillales</taxon>
        <taxon>Bacillales Family X. Incertae Sedis</taxon>
        <taxon>Brockia</taxon>
    </lineage>
</organism>
<evidence type="ECO:0000313" key="3">
    <source>
        <dbReference type="EMBL" id="RKQ83819.1"/>
    </source>
</evidence>
<keyword evidence="3" id="KW-0804">Transcription</keyword>
<keyword evidence="2" id="KW-0472">Membrane</keyword>
<evidence type="ECO:0000256" key="1">
    <source>
        <dbReference type="SAM" id="MobiDB-lite"/>
    </source>
</evidence>
<dbReference type="RefSeq" id="WP_121444729.1">
    <property type="nucleotide sequence ID" value="NZ_RBIJ01000005.1"/>
</dbReference>
<protein>
    <submittedName>
        <fullName evidence="3">DNA-directed RNA polymerase subunit beta</fullName>
    </submittedName>
</protein>
<evidence type="ECO:0000256" key="2">
    <source>
        <dbReference type="SAM" id="Phobius"/>
    </source>
</evidence>
<gene>
    <name evidence="3" type="ORF">C7438_1479</name>
</gene>
<dbReference type="Pfam" id="PF11772">
    <property type="entry name" value="EpuA"/>
    <property type="match status" value="1"/>
</dbReference>
<keyword evidence="3" id="KW-0240">DNA-directed RNA polymerase</keyword>
<keyword evidence="4" id="KW-1185">Reference proteome</keyword>
<dbReference type="Proteomes" id="UP000267019">
    <property type="component" value="Unassembled WGS sequence"/>
</dbReference>